<proteinExistence type="predicted"/>
<evidence type="ECO:0000313" key="1">
    <source>
        <dbReference type="EMBL" id="GME92112.1"/>
    </source>
</evidence>
<comment type="caution">
    <text evidence="1">The sequence shown here is derived from an EMBL/GenBank/DDBJ whole genome shotgun (WGS) entry which is preliminary data.</text>
</comment>
<name>A0ACB5TNJ9_CANBO</name>
<sequence>MRLSDFLFQKPTSGYFPVPWASIKALQKEWSSKFIVDELQSIKSNETMERHKEVISSLKEIEQYDLEQYHKREFLTHENILKYSNFNKLLIYLSNTLYSDPPRIKYPSIETFNDILTVTTISDHNTSNISEINDEGYLKRQIHLRSLDFMLVCSKGFDETTNLESQHENNDSKNNGHLFQEGDLSADDKKELKLILKTVFKFLKPHVNSLDLLLSPQKKKRTQLLDFTDKNSKRSRTNESNSVEKQDSVYEEGIENEIEDLDNESFFDNTLDVIDFYDKQKSSISSELLNSNNSHDSNEPLLGHLPFSKLINRKAENKNIWRYFKWGFKCSSLQYIKPIYRVNWLMWKSILNLFLQLMYYDLENIMQILNKSDLKLNQKRAMLKKSIFSLSLRDLNEFSTEKAVEELTSLAFFTYIDGGDVKQVFDTDLKRLKNFVPVEYFHSN</sequence>
<gene>
    <name evidence="1" type="ORF">Cboi01_000259500</name>
</gene>
<accession>A0ACB5TNJ9</accession>
<organism evidence="1 2">
    <name type="scientific">Candida boidinii</name>
    <name type="common">Yeast</name>
    <dbReference type="NCBI Taxonomy" id="5477"/>
    <lineage>
        <taxon>Eukaryota</taxon>
        <taxon>Fungi</taxon>
        <taxon>Dikarya</taxon>
        <taxon>Ascomycota</taxon>
        <taxon>Saccharomycotina</taxon>
        <taxon>Pichiomycetes</taxon>
        <taxon>Pichiales</taxon>
        <taxon>Pichiaceae</taxon>
        <taxon>Ogataea</taxon>
        <taxon>Ogataea/Candida clade</taxon>
    </lineage>
</organism>
<dbReference type="EMBL" id="BSXV01001207">
    <property type="protein sequence ID" value="GME92112.1"/>
    <property type="molecule type" value="Genomic_DNA"/>
</dbReference>
<protein>
    <submittedName>
        <fullName evidence="1">Unnamed protein product</fullName>
    </submittedName>
</protein>
<dbReference type="Proteomes" id="UP001165101">
    <property type="component" value="Unassembled WGS sequence"/>
</dbReference>
<keyword evidence="2" id="KW-1185">Reference proteome</keyword>
<evidence type="ECO:0000313" key="2">
    <source>
        <dbReference type="Proteomes" id="UP001165101"/>
    </source>
</evidence>
<reference evidence="1" key="1">
    <citation type="submission" date="2023-04" db="EMBL/GenBank/DDBJ databases">
        <title>Candida boidinii NBRC 1967.</title>
        <authorList>
            <person name="Ichikawa N."/>
            <person name="Sato H."/>
            <person name="Tonouchi N."/>
        </authorList>
    </citation>
    <scope>NUCLEOTIDE SEQUENCE</scope>
    <source>
        <strain evidence="1">NBRC 1967</strain>
    </source>
</reference>